<dbReference type="InterPro" id="IPR014721">
    <property type="entry name" value="Ribsml_uS5_D2-typ_fold_subgr"/>
</dbReference>
<dbReference type="SUPFAM" id="SSF52540">
    <property type="entry name" value="P-loop containing nucleoside triphosphate hydrolases"/>
    <property type="match status" value="1"/>
</dbReference>
<dbReference type="KEGG" id="meiy:MIN45_P0084"/>
<dbReference type="Pfam" id="PF13541">
    <property type="entry name" value="ChlI"/>
    <property type="match status" value="1"/>
</dbReference>
<dbReference type="GO" id="GO:0003677">
    <property type="term" value="F:DNA binding"/>
    <property type="evidence" value="ECO:0007669"/>
    <property type="project" value="InterPro"/>
</dbReference>
<dbReference type="PANTHER" id="PTHR32039:SF7">
    <property type="entry name" value="COMPETENCE PROTEIN COMM"/>
    <property type="match status" value="1"/>
</dbReference>
<dbReference type="GO" id="GO:0005524">
    <property type="term" value="F:ATP binding"/>
    <property type="evidence" value="ECO:0007669"/>
    <property type="project" value="UniProtKB-KW"/>
</dbReference>
<evidence type="ECO:0000259" key="4">
    <source>
        <dbReference type="SMART" id="SM00382"/>
    </source>
</evidence>
<dbReference type="Gene3D" id="3.30.230.10">
    <property type="match status" value="1"/>
</dbReference>
<dbReference type="SMART" id="SM00382">
    <property type="entry name" value="AAA"/>
    <property type="match status" value="1"/>
</dbReference>
<evidence type="ECO:0000313" key="6">
    <source>
        <dbReference type="Proteomes" id="UP001321450"/>
    </source>
</evidence>
<evidence type="ECO:0000256" key="1">
    <source>
        <dbReference type="ARBA" id="ARBA00006354"/>
    </source>
</evidence>
<dbReference type="Proteomes" id="UP001321450">
    <property type="component" value="Chromosome"/>
</dbReference>
<dbReference type="InterPro" id="IPR000523">
    <property type="entry name" value="Mg_chelatse_chII-like_cat_dom"/>
</dbReference>
<evidence type="ECO:0000256" key="2">
    <source>
        <dbReference type="ARBA" id="ARBA00022741"/>
    </source>
</evidence>
<dbReference type="Gene3D" id="3.40.50.300">
    <property type="entry name" value="P-loop containing nucleotide triphosphate hydrolases"/>
    <property type="match status" value="1"/>
</dbReference>
<name>A0AAU9C2W8_9GAMM</name>
<accession>A0AAU9C2W8</accession>
<dbReference type="RefSeq" id="WP_286292658.1">
    <property type="nucleotide sequence ID" value="NZ_AP024718.1"/>
</dbReference>
<dbReference type="PANTHER" id="PTHR32039">
    <property type="entry name" value="MAGNESIUM-CHELATASE SUBUNIT CHLI"/>
    <property type="match status" value="1"/>
</dbReference>
<keyword evidence="3" id="KW-0067">ATP-binding</keyword>
<keyword evidence="2" id="KW-0547">Nucleotide-binding</keyword>
<dbReference type="InterPro" id="IPR001208">
    <property type="entry name" value="MCM_dom"/>
</dbReference>
<feature type="domain" description="AAA+ ATPase" evidence="4">
    <location>
        <begin position="209"/>
        <end position="394"/>
    </location>
</feature>
<dbReference type="InterPro" id="IPR045006">
    <property type="entry name" value="CHLI-like"/>
</dbReference>
<comment type="similarity">
    <text evidence="1">Belongs to the Mg-chelatase subunits D/I family. ComM subfamily.</text>
</comment>
<dbReference type="NCBIfam" id="TIGR00368">
    <property type="entry name" value="YifB family Mg chelatase-like AAA ATPase"/>
    <property type="match status" value="1"/>
</dbReference>
<dbReference type="InterPro" id="IPR003593">
    <property type="entry name" value="AAA+_ATPase"/>
</dbReference>
<evidence type="ECO:0000256" key="3">
    <source>
        <dbReference type="ARBA" id="ARBA00022840"/>
    </source>
</evidence>
<gene>
    <name evidence="5" type="ORF">MIN45_P0084</name>
</gene>
<dbReference type="AlphaFoldDB" id="A0AAU9C2W8"/>
<sequence>MSLARVYSRGQSGIDAPEVCVEVHLANGLPGLSLVGLPETAVKESKDRVRAALVNCGFEFPARRITVNLAPADLPKEGGRFDLAIALGILAASGQLPGDRLADYEFLGELSLGGELRPVRGALSAALRCRGAGRDLILPTPNAAEAALVNDLAAFGADHLLGVCTHLQGRDSLTPATAPPAIAAAWPVDLAEVRGHYQAKRALQVAAAGGHNLLMVGPPGSGKSMLAQRLPTLLPLLDEEQALESAAIASVSGQPFDPARWRLPPFRHPHHSASAAAMVGGGGGSSLRPGEISLAHHGVLFLDELPEFSRKVLETLREPLESGRITLSRAARKVEFPARFQLIAAMNPCPCGFHGDPGNRCRCSPAQIQRYRDRLSGPLLDRINLHLEVNSQSGDLLLSTRQERSSTELREEVVRARETALARGGCLNAHLPVADIERFCLPDPQGQALLQQAIERLGLSHRALHRVLKVARTIADLDGSETVQVRHVSEAIGYRRLDRRPLPQAASAIR</sequence>
<dbReference type="Pfam" id="PF13335">
    <property type="entry name" value="Mg_chelatase_C"/>
    <property type="match status" value="1"/>
</dbReference>
<dbReference type="InterPro" id="IPR020568">
    <property type="entry name" value="Ribosomal_Su5_D2-typ_SF"/>
</dbReference>
<dbReference type="PRINTS" id="PR01657">
    <property type="entry name" value="MCMFAMILY"/>
</dbReference>
<reference evidence="6" key="1">
    <citation type="journal article" date="2024" name="Int. J. Syst. Evol. Microbiol.">
        <title>Methylomarinovum tepidoasis sp. nov., a moderately thermophilic methanotroph of the family Methylothermaceae isolated from a deep-sea hydrothermal field.</title>
        <authorList>
            <person name="Hirayama H."/>
            <person name="Takaki Y."/>
            <person name="Abe M."/>
            <person name="Miyazaki M."/>
            <person name="Uematsu K."/>
            <person name="Matsui Y."/>
            <person name="Takai K."/>
        </authorList>
    </citation>
    <scope>NUCLEOTIDE SEQUENCE [LARGE SCALE GENOMIC DNA]</scope>
    <source>
        <strain evidence="6">IN45</strain>
    </source>
</reference>
<dbReference type="NCBIfam" id="NF007365">
    <property type="entry name" value="PRK09862.1"/>
    <property type="match status" value="1"/>
</dbReference>
<proteinExistence type="inferred from homology"/>
<protein>
    <submittedName>
        <fullName evidence="5">Magnesium chelatase family protein</fullName>
    </submittedName>
</protein>
<dbReference type="InterPro" id="IPR027417">
    <property type="entry name" value="P-loop_NTPase"/>
</dbReference>
<dbReference type="EMBL" id="AP024718">
    <property type="protein sequence ID" value="BCX87717.1"/>
    <property type="molecule type" value="Genomic_DNA"/>
</dbReference>
<dbReference type="Pfam" id="PF01078">
    <property type="entry name" value="Mg_chelatase"/>
    <property type="match status" value="1"/>
</dbReference>
<evidence type="ECO:0000313" key="5">
    <source>
        <dbReference type="EMBL" id="BCX87717.1"/>
    </source>
</evidence>
<dbReference type="InterPro" id="IPR004482">
    <property type="entry name" value="Mg_chelat-rel"/>
</dbReference>
<organism evidence="5 6">
    <name type="scientific">Methylomarinovum tepidoasis</name>
    <dbReference type="NCBI Taxonomy" id="2840183"/>
    <lineage>
        <taxon>Bacteria</taxon>
        <taxon>Pseudomonadati</taxon>
        <taxon>Pseudomonadota</taxon>
        <taxon>Gammaproteobacteria</taxon>
        <taxon>Methylococcales</taxon>
        <taxon>Methylothermaceae</taxon>
        <taxon>Methylomarinovum</taxon>
    </lineage>
</organism>
<keyword evidence="6" id="KW-1185">Reference proteome</keyword>
<dbReference type="InterPro" id="IPR025158">
    <property type="entry name" value="Mg_chelat-rel_C"/>
</dbReference>
<dbReference type="SUPFAM" id="SSF54211">
    <property type="entry name" value="Ribosomal protein S5 domain 2-like"/>
    <property type="match status" value="1"/>
</dbReference>